<feature type="transmembrane region" description="Helical" evidence="7">
    <location>
        <begin position="58"/>
        <end position="79"/>
    </location>
</feature>
<dbReference type="Proteomes" id="UP001255856">
    <property type="component" value="Unassembled WGS sequence"/>
</dbReference>
<feature type="coiled-coil region" evidence="5">
    <location>
        <begin position="319"/>
        <end position="349"/>
    </location>
</feature>
<comment type="caution">
    <text evidence="8">The sequence shown here is derived from an EMBL/GenBank/DDBJ whole genome shotgun (WGS) entry which is preliminary data.</text>
</comment>
<comment type="subcellular location">
    <subcellularLocation>
        <location evidence="1">Membrane</location>
        <topology evidence="1">Multi-pass membrane protein</topology>
    </subcellularLocation>
</comment>
<feature type="transmembrane region" description="Helical" evidence="7">
    <location>
        <begin position="535"/>
        <end position="554"/>
    </location>
</feature>
<reference evidence="8" key="1">
    <citation type="submission" date="2021-01" db="EMBL/GenBank/DDBJ databases">
        <authorList>
            <person name="Eckstrom K.M.E."/>
        </authorList>
    </citation>
    <scope>NUCLEOTIDE SEQUENCE</scope>
    <source>
        <strain evidence="8">UVCC 0001</strain>
    </source>
</reference>
<evidence type="ECO:0000256" key="3">
    <source>
        <dbReference type="ARBA" id="ARBA00022989"/>
    </source>
</evidence>
<evidence type="ECO:0000313" key="9">
    <source>
        <dbReference type="Proteomes" id="UP001255856"/>
    </source>
</evidence>
<keyword evidence="9" id="KW-1185">Reference proteome</keyword>
<evidence type="ECO:0000256" key="2">
    <source>
        <dbReference type="ARBA" id="ARBA00022692"/>
    </source>
</evidence>
<feature type="transmembrane region" description="Helical" evidence="7">
    <location>
        <begin position="21"/>
        <end position="38"/>
    </location>
</feature>
<feature type="transmembrane region" description="Helical" evidence="7">
    <location>
        <begin position="147"/>
        <end position="168"/>
    </location>
</feature>
<name>A0AAD9MIF9_PROWI</name>
<feature type="transmembrane region" description="Helical" evidence="7">
    <location>
        <begin position="648"/>
        <end position="672"/>
    </location>
</feature>
<evidence type="ECO:0000256" key="4">
    <source>
        <dbReference type="ARBA" id="ARBA00023136"/>
    </source>
</evidence>
<evidence type="ECO:0000256" key="1">
    <source>
        <dbReference type="ARBA" id="ARBA00004141"/>
    </source>
</evidence>
<proteinExistence type="predicted"/>
<organism evidence="8 9">
    <name type="scientific">Prototheca wickerhamii</name>
    <dbReference type="NCBI Taxonomy" id="3111"/>
    <lineage>
        <taxon>Eukaryota</taxon>
        <taxon>Viridiplantae</taxon>
        <taxon>Chlorophyta</taxon>
        <taxon>core chlorophytes</taxon>
        <taxon>Trebouxiophyceae</taxon>
        <taxon>Chlorellales</taxon>
        <taxon>Chlorellaceae</taxon>
        <taxon>Prototheca</taxon>
    </lineage>
</organism>
<feature type="transmembrane region" description="Helical" evidence="7">
    <location>
        <begin position="593"/>
        <end position="611"/>
    </location>
</feature>
<gene>
    <name evidence="8" type="ORF">QBZ16_002510</name>
</gene>
<dbReference type="Pfam" id="PF04632">
    <property type="entry name" value="FUSC"/>
    <property type="match status" value="1"/>
</dbReference>
<evidence type="ECO:0000256" key="7">
    <source>
        <dbReference type="SAM" id="Phobius"/>
    </source>
</evidence>
<evidence type="ECO:0000256" key="6">
    <source>
        <dbReference type="SAM" id="MobiDB-lite"/>
    </source>
</evidence>
<feature type="transmembrane region" description="Helical" evidence="7">
    <location>
        <begin position="174"/>
        <end position="195"/>
    </location>
</feature>
<feature type="transmembrane region" description="Helical" evidence="7">
    <location>
        <begin position="504"/>
        <end position="523"/>
    </location>
</feature>
<dbReference type="PANTHER" id="PTHR31086">
    <property type="entry name" value="ALUMINUM-ACTIVATED MALATE TRANSPORTER 10"/>
    <property type="match status" value="1"/>
</dbReference>
<keyword evidence="2 7" id="KW-0812">Transmembrane</keyword>
<keyword evidence="4 7" id="KW-0472">Membrane</keyword>
<feature type="region of interest" description="Disordered" evidence="6">
    <location>
        <begin position="701"/>
        <end position="760"/>
    </location>
</feature>
<protein>
    <submittedName>
        <fullName evidence="8">Uncharacterized protein</fullName>
    </submittedName>
</protein>
<accession>A0AAD9MIF9</accession>
<feature type="transmembrane region" description="Helical" evidence="7">
    <location>
        <begin position="86"/>
        <end position="106"/>
    </location>
</feature>
<feature type="transmembrane region" description="Helical" evidence="7">
    <location>
        <begin position="560"/>
        <end position="581"/>
    </location>
</feature>
<feature type="compositionally biased region" description="Basic residues" evidence="6">
    <location>
        <begin position="702"/>
        <end position="712"/>
    </location>
</feature>
<keyword evidence="3 7" id="KW-1133">Transmembrane helix</keyword>
<feature type="region of interest" description="Disordered" evidence="6">
    <location>
        <begin position="1121"/>
        <end position="1159"/>
    </location>
</feature>
<dbReference type="InterPro" id="IPR006726">
    <property type="entry name" value="PHBA_efflux_AaeB/fusaric-R"/>
</dbReference>
<feature type="transmembrane region" description="Helical" evidence="7">
    <location>
        <begin position="678"/>
        <end position="699"/>
    </location>
</feature>
<dbReference type="GO" id="GO:0005886">
    <property type="term" value="C:plasma membrane"/>
    <property type="evidence" value="ECO:0007669"/>
    <property type="project" value="InterPro"/>
</dbReference>
<feature type="compositionally biased region" description="Acidic residues" evidence="6">
    <location>
        <begin position="746"/>
        <end position="756"/>
    </location>
</feature>
<dbReference type="AlphaFoldDB" id="A0AAD9MIF9"/>
<evidence type="ECO:0000256" key="5">
    <source>
        <dbReference type="SAM" id="Coils"/>
    </source>
</evidence>
<feature type="transmembrane region" description="Helical" evidence="7">
    <location>
        <begin position="118"/>
        <end position="135"/>
    </location>
</feature>
<keyword evidence="5" id="KW-0175">Coiled coil</keyword>
<feature type="compositionally biased region" description="Basic and acidic residues" evidence="6">
    <location>
        <begin position="736"/>
        <end position="745"/>
    </location>
</feature>
<dbReference type="GO" id="GO:0022857">
    <property type="term" value="F:transmembrane transporter activity"/>
    <property type="evidence" value="ECO:0007669"/>
    <property type="project" value="InterPro"/>
</dbReference>
<feature type="transmembrane region" description="Helical" evidence="7">
    <location>
        <begin position="617"/>
        <end position="636"/>
    </location>
</feature>
<sequence>MPRPTWAGTVRRVRGWLSKPFVRVGVQMWACTVLVMAVTSPSQVWAGLSLDPVVANPALVLLLCYLNILFSVGAGLAALQVAAESVAGNCLGAGLGLGIAYAALAINGASRANTPARAAPTLCLSALVVFVHTVMRFRFRRYNQFWMLSIVALALTIGVSYHAPYALYRFAVHWMWYAILSSAALLVVMTVVLPLPAGGAVRGALAAALRELGRAMAAGLDLMTGELDEETGLLAACSGDTSARWEAAARLEFDLYRRQHRFPARAFDVLALTARSMLSSFMMVVYPLQTGRQNCRVMRAHAGELRALGGAMRACCEGLADVLQGRRRLRDELAALNELEARFEALTRKAGEGGVGDAGDGIPSSARLSTDALAFRLLIATLRTLCTRLWPRTWAWAGRGSAPRVWGLVPRLAARALRGEGPAFEGPVAAASSAASSARAPLSFLRNSVLLASAPGRTSASFLAFLDAQHTVLKVLPVVEARPSAARRLLDALRRATGVTTNHLSVGVQGVVGYCVIMVMVIVPASNDAFDKRMLWGLLIVITILEQVSGQVVLKGVQRLLGTALGAGLGVGIMYLTYLCNGLSYSSAHVQKYILLPLFLSLSAGVVGACAVRFARWFYAFLIAAIIMAVVSLPNYHEDEPLPKTAVWRLAATAVGVVVNVILAACLFPVTARAVYEAQMASALEGLAGVMNATVHSLVPREHRRARHRRRGAVPQVSLDGAGRDDAGRQRAVLRSAEHGARSEEGGGDEGGEEESTGLRRTTLSELFQVGDRVGSASLSPALSQGSLTALRHEISLPAHGRGRAGDGAAALQAAYDAEDYGAALDGPLASHDNSNRSIILKFVAALRHLDPSRRCRRGTSKLLQSPSSKPAQAIPNTDLARTSSLYVTLEGAGTCKLVGGAYLRVQPRLKQIGATIAAMTALDQALHYEYYPFSKVKRFPFAQAQRRAAAVPAAAQRGRQLQRALDAHDTYSCPLLIPVAPELADVSAQLEACLLALAGVVRGTVLARRAADMIANLDDLTRHLFLRLIAHSTALEETGPDAVLCVTFLAMLFNGAYVMRLLCVALTRAFVPGDEAAQAAVDALAVGTRWAVDEQIMVLCNDLMASAMLEEEGVAGGVAGGGAANAERPGAEPGRDAASLSNPQPAPSPPTAAGLHSWESELAAMSRASFQPS</sequence>
<evidence type="ECO:0000313" key="8">
    <source>
        <dbReference type="EMBL" id="KAK2080114.1"/>
    </source>
</evidence>
<dbReference type="EMBL" id="JASFZW010000002">
    <property type="protein sequence ID" value="KAK2080114.1"/>
    <property type="molecule type" value="Genomic_DNA"/>
</dbReference>